<dbReference type="OrthoDB" id="5242836at2"/>
<dbReference type="PANTHER" id="PTHR10803:SF31">
    <property type="entry name" value="ATPASE RV3679-RELATED"/>
    <property type="match status" value="1"/>
</dbReference>
<accession>A0A1X2ES24</accession>
<dbReference type="GO" id="GO:0016887">
    <property type="term" value="F:ATP hydrolysis activity"/>
    <property type="evidence" value="ECO:0007669"/>
    <property type="project" value="InterPro"/>
</dbReference>
<proteinExistence type="predicted"/>
<organism evidence="2 3">
    <name type="scientific">Mycobacterium szulgai</name>
    <dbReference type="NCBI Taxonomy" id="1787"/>
    <lineage>
        <taxon>Bacteria</taxon>
        <taxon>Bacillati</taxon>
        <taxon>Actinomycetota</taxon>
        <taxon>Actinomycetes</taxon>
        <taxon>Mycobacteriales</taxon>
        <taxon>Mycobacteriaceae</taxon>
        <taxon>Mycobacterium</taxon>
    </lineage>
</organism>
<dbReference type="Gene3D" id="3.40.50.300">
    <property type="entry name" value="P-loop containing nucleotide triphosphate hydrolases"/>
    <property type="match status" value="1"/>
</dbReference>
<sequence length="340" mass="35894">MVANTSSGGSSVGWPSRLSKARLHFVTGKGGTGKSTIAAALALTLAAGGRKVLLVEVEGRQGIAQLFDVPPLPYQELKIATAERGGQVNALAIDIEAAFLEYLDMFYNLGIAGRAMRRIGAIEFATTIAPGLRDVLLTGKIKETVIRVDKNKLPVYDAIVVDAPPTGRIARFLDVTKAVSDLAKGGPVHSQAEGVVRLLHSDQTAIHLVTLLEALPVQETLEAIEELSDMDLPIGSVIVNRNIPTYLAPDDLAKAAEGDVDADSVRAGLATAGIELSDADFAGLLTETIEHATRIAARAETAQQLDALQVPRLELPTISDGVDLGSLYELSESLAHQGVR</sequence>
<evidence type="ECO:0000313" key="2">
    <source>
        <dbReference type="EMBL" id="ORX08818.1"/>
    </source>
</evidence>
<dbReference type="RefSeq" id="WP_085670370.1">
    <property type="nucleotide sequence ID" value="NZ_JACKRU010000850.1"/>
</dbReference>
<comment type="caution">
    <text evidence="2">The sequence shown here is derived from an EMBL/GenBank/DDBJ whole genome shotgun (WGS) entry which is preliminary data.</text>
</comment>
<feature type="domain" description="ArsA/GET3 Anion-transporting ATPase-like" evidence="1">
    <location>
        <begin position="22"/>
        <end position="180"/>
    </location>
</feature>
<dbReference type="EMBL" id="LQPW01000048">
    <property type="protein sequence ID" value="ORX08818.1"/>
    <property type="molecule type" value="Genomic_DNA"/>
</dbReference>
<evidence type="ECO:0000313" key="3">
    <source>
        <dbReference type="Proteomes" id="UP000193317"/>
    </source>
</evidence>
<dbReference type="STRING" id="1787.A5725_05255"/>
<reference evidence="2 3" key="1">
    <citation type="submission" date="2016-01" db="EMBL/GenBank/DDBJ databases">
        <title>The new phylogeny of the genus Mycobacterium.</title>
        <authorList>
            <person name="Tarcisio F."/>
            <person name="Conor M."/>
            <person name="Antonella G."/>
            <person name="Elisabetta G."/>
            <person name="Giulia F.S."/>
            <person name="Sara T."/>
            <person name="Anna F."/>
            <person name="Clotilde B."/>
            <person name="Roberto B."/>
            <person name="Veronica D.S."/>
            <person name="Fabio R."/>
            <person name="Monica P."/>
            <person name="Olivier J."/>
            <person name="Enrico T."/>
            <person name="Nicola S."/>
        </authorList>
    </citation>
    <scope>NUCLEOTIDE SEQUENCE [LARGE SCALE GENOMIC DNA]</scope>
    <source>
        <strain evidence="2 3">DSM 44166</strain>
    </source>
</reference>
<dbReference type="PANTHER" id="PTHR10803">
    <property type="entry name" value="ARSENICAL PUMP-DRIVING ATPASE ARSENITE-TRANSLOCATING ATPASE"/>
    <property type="match status" value="1"/>
</dbReference>
<name>A0A1X2ES24_MYCSZ</name>
<dbReference type="InterPro" id="IPR027417">
    <property type="entry name" value="P-loop_NTPase"/>
</dbReference>
<keyword evidence="3" id="KW-1185">Reference proteome</keyword>
<dbReference type="GO" id="GO:0005524">
    <property type="term" value="F:ATP binding"/>
    <property type="evidence" value="ECO:0007669"/>
    <property type="project" value="InterPro"/>
</dbReference>
<dbReference type="Pfam" id="PF02374">
    <property type="entry name" value="ArsA_ATPase"/>
    <property type="match status" value="1"/>
</dbReference>
<dbReference type="InterPro" id="IPR025723">
    <property type="entry name" value="ArsA/GET3_ATPase-like"/>
</dbReference>
<dbReference type="AlphaFoldDB" id="A0A1X2ES24"/>
<dbReference type="SUPFAM" id="SSF52540">
    <property type="entry name" value="P-loop containing nucleoside triphosphate hydrolases"/>
    <property type="match status" value="1"/>
</dbReference>
<dbReference type="InterPro" id="IPR016300">
    <property type="entry name" value="ATPase_ArsA/GET3"/>
</dbReference>
<gene>
    <name evidence="2" type="ORF">AWC27_25065</name>
</gene>
<evidence type="ECO:0000259" key="1">
    <source>
        <dbReference type="Pfam" id="PF02374"/>
    </source>
</evidence>
<protein>
    <submittedName>
        <fullName evidence="2">ATPase</fullName>
    </submittedName>
</protein>
<dbReference type="Proteomes" id="UP000193317">
    <property type="component" value="Unassembled WGS sequence"/>
</dbReference>